<evidence type="ECO:0000259" key="8">
    <source>
        <dbReference type="PROSITE" id="PS51084"/>
    </source>
</evidence>
<feature type="binding site" evidence="5">
    <location>
        <position position="229"/>
    </location>
    <ligand>
        <name>substrate</name>
    </ligand>
</feature>
<dbReference type="OrthoDB" id="680339at2759"/>
<gene>
    <name evidence="10" type="primary">Aste57867_14266</name>
    <name evidence="9" type="ORF">As57867_014215</name>
    <name evidence="10" type="ORF">ASTE57867_14266</name>
</gene>
<evidence type="ECO:0000256" key="7">
    <source>
        <dbReference type="PROSITE-ProRule" id="PRU00464"/>
    </source>
</evidence>
<dbReference type="PANTHER" id="PTHR46243:SF1">
    <property type="entry name" value="BIS(5'-ADENOSYL)-TRIPHOSPHATASE"/>
    <property type="match status" value="1"/>
</dbReference>
<feature type="binding site" evidence="5">
    <location>
        <position position="158"/>
    </location>
    <ligand>
        <name>substrate</name>
    </ligand>
</feature>
<feature type="active site" description="Tele-AMP-histidine intermediate" evidence="3">
    <location>
        <position position="227"/>
    </location>
</feature>
<feature type="binding site" evidence="5">
    <location>
        <position position="214"/>
    </location>
    <ligand>
        <name>substrate</name>
    </ligand>
</feature>
<dbReference type="GO" id="GO:0000166">
    <property type="term" value="F:nucleotide binding"/>
    <property type="evidence" value="ECO:0007669"/>
    <property type="project" value="UniProtKB-KW"/>
</dbReference>
<dbReference type="PRINTS" id="PR00332">
    <property type="entry name" value="HISTRIAD"/>
</dbReference>
<evidence type="ECO:0000256" key="6">
    <source>
        <dbReference type="PIRSR" id="PIRSR639383-3"/>
    </source>
</evidence>
<evidence type="ECO:0000256" key="5">
    <source>
        <dbReference type="PIRSR" id="PIRSR639383-2"/>
    </source>
</evidence>
<dbReference type="EMBL" id="CAADRA010005555">
    <property type="protein sequence ID" value="VFT91091.1"/>
    <property type="molecule type" value="Genomic_DNA"/>
</dbReference>
<keyword evidence="2" id="KW-0378">Hydrolase</keyword>
<evidence type="ECO:0000256" key="3">
    <source>
        <dbReference type="PIRSR" id="PIRSR601310-1"/>
    </source>
</evidence>
<dbReference type="Gene3D" id="3.30.428.10">
    <property type="entry name" value="HIT-like"/>
    <property type="match status" value="1"/>
</dbReference>
<accession>A0A485L2N6</accession>
<evidence type="ECO:0000256" key="4">
    <source>
        <dbReference type="PIRSR" id="PIRSR601310-3"/>
    </source>
</evidence>
<sequence>MLPRVAQIAVERNIRSILLDLPAACHTPPSSHPTVAALLKCGYKVGLLASESTATGSDAKRSTYVSSTPQTFVEDAARHLDVASSRMLSLLQDQPGAYALRVGTDRDAILTFSSPDAFVQDLLGFARCFDADWTCFGPYGIAHTQVFYHSPLSIALVNLKPIVPGHVLVIPKRRMDRFTRLDMDEVADLWTTAQHIAQRLEGHYAAEAFTFSIQDGVAAGQTVPHCHIHVLPRHCGDFAKNDDVYDHIDKNDLRPPMDLDANRVVRSMAEMAAEAAVLRALCN</sequence>
<dbReference type="AlphaFoldDB" id="A0A485L2N6"/>
<dbReference type="InterPro" id="IPR051884">
    <property type="entry name" value="Bis(5'-adenosyl)-TPase_reg"/>
</dbReference>
<dbReference type="SUPFAM" id="SSF54197">
    <property type="entry name" value="HIT-like"/>
    <property type="match status" value="1"/>
</dbReference>
<feature type="domain" description="HIT" evidence="8">
    <location>
        <begin position="133"/>
        <end position="240"/>
    </location>
</feature>
<evidence type="ECO:0000313" key="10">
    <source>
        <dbReference type="EMBL" id="VFT91091.1"/>
    </source>
</evidence>
<dbReference type="FunFam" id="3.30.428.10:FF:000011">
    <property type="entry name" value="Fragile histidine triad"/>
    <property type="match status" value="1"/>
</dbReference>
<dbReference type="PANTHER" id="PTHR46243">
    <property type="entry name" value="BIS(5'-ADENOSYL)-TRIPHOSPHATASE"/>
    <property type="match status" value="1"/>
</dbReference>
<dbReference type="GO" id="GO:0016787">
    <property type="term" value="F:hydrolase activity"/>
    <property type="evidence" value="ECO:0007669"/>
    <property type="project" value="UniProtKB-KW"/>
</dbReference>
<reference evidence="10 11" key="1">
    <citation type="submission" date="2019-03" db="EMBL/GenBank/DDBJ databases">
        <authorList>
            <person name="Gaulin E."/>
            <person name="Dumas B."/>
        </authorList>
    </citation>
    <scope>NUCLEOTIDE SEQUENCE [LARGE SCALE GENOMIC DNA]</scope>
    <source>
        <strain evidence="10">CBS 568.67</strain>
    </source>
</reference>
<keyword evidence="11" id="KW-1185">Reference proteome</keyword>
<name>A0A485L2N6_9STRA</name>
<reference evidence="9" key="2">
    <citation type="submission" date="2019-06" db="EMBL/GenBank/DDBJ databases">
        <title>Genomics analysis of Aphanomyces spp. identifies a new class of oomycete effector associated with host adaptation.</title>
        <authorList>
            <person name="Gaulin E."/>
        </authorList>
    </citation>
    <scope>NUCLEOTIDE SEQUENCE</scope>
    <source>
        <strain evidence="9">CBS 578.67</strain>
    </source>
</reference>
<dbReference type="InterPro" id="IPR011146">
    <property type="entry name" value="HIT-like"/>
</dbReference>
<feature type="short sequence motif" description="Histidine triad motif" evidence="4 7">
    <location>
        <begin position="225"/>
        <end position="229"/>
    </location>
</feature>
<dbReference type="InterPro" id="IPR001310">
    <property type="entry name" value="Histidine_triad_HIT"/>
</dbReference>
<evidence type="ECO:0000313" key="11">
    <source>
        <dbReference type="Proteomes" id="UP000332933"/>
    </source>
</evidence>
<evidence type="ECO:0000313" key="9">
    <source>
        <dbReference type="EMBL" id="KAF0694866.1"/>
    </source>
</evidence>
<evidence type="ECO:0000256" key="2">
    <source>
        <dbReference type="ARBA" id="ARBA00022801"/>
    </source>
</evidence>
<protein>
    <submittedName>
        <fullName evidence="10">Aste57867_14266 protein</fullName>
    </submittedName>
</protein>
<feature type="site" description="Important for induction of apoptosis" evidence="6">
    <location>
        <position position="245"/>
    </location>
</feature>
<dbReference type="CDD" id="cd01275">
    <property type="entry name" value="FHIT"/>
    <property type="match status" value="1"/>
</dbReference>
<dbReference type="InterPro" id="IPR039383">
    <property type="entry name" value="FHIT"/>
</dbReference>
<proteinExistence type="predicted"/>
<keyword evidence="1" id="KW-0547">Nucleotide-binding</keyword>
<feature type="binding site" evidence="5">
    <location>
        <begin position="220"/>
        <end position="223"/>
    </location>
    <ligand>
        <name>substrate</name>
    </ligand>
</feature>
<dbReference type="InterPro" id="IPR036265">
    <property type="entry name" value="HIT-like_sf"/>
</dbReference>
<evidence type="ECO:0000256" key="1">
    <source>
        <dbReference type="ARBA" id="ARBA00022741"/>
    </source>
</evidence>
<dbReference type="EMBL" id="VJMH01005534">
    <property type="protein sequence ID" value="KAF0694866.1"/>
    <property type="molecule type" value="Genomic_DNA"/>
</dbReference>
<organism evidence="10 11">
    <name type="scientific">Aphanomyces stellatus</name>
    <dbReference type="NCBI Taxonomy" id="120398"/>
    <lineage>
        <taxon>Eukaryota</taxon>
        <taxon>Sar</taxon>
        <taxon>Stramenopiles</taxon>
        <taxon>Oomycota</taxon>
        <taxon>Saprolegniomycetes</taxon>
        <taxon>Saprolegniales</taxon>
        <taxon>Verrucalvaceae</taxon>
        <taxon>Aphanomyces</taxon>
    </lineage>
</organism>
<dbReference type="Proteomes" id="UP000332933">
    <property type="component" value="Unassembled WGS sequence"/>
</dbReference>
<dbReference type="PROSITE" id="PS51084">
    <property type="entry name" value="HIT_2"/>
    <property type="match status" value="1"/>
</dbReference>
<dbReference type="Pfam" id="PF01230">
    <property type="entry name" value="HIT"/>
    <property type="match status" value="1"/>
</dbReference>